<evidence type="ECO:0000313" key="1">
    <source>
        <dbReference type="EMBL" id="KAI5656753.1"/>
    </source>
</evidence>
<accession>A0ACC0ABE9</accession>
<dbReference type="Proteomes" id="UP001060085">
    <property type="component" value="Linkage Group LG06"/>
</dbReference>
<protein>
    <submittedName>
        <fullName evidence="1">Uncharacterized protein</fullName>
    </submittedName>
</protein>
<evidence type="ECO:0000313" key="2">
    <source>
        <dbReference type="Proteomes" id="UP001060085"/>
    </source>
</evidence>
<reference evidence="2" key="1">
    <citation type="journal article" date="2023" name="Nat. Plants">
        <title>Single-cell RNA sequencing provides a high-resolution roadmap for understanding the multicellular compartmentation of specialized metabolism.</title>
        <authorList>
            <person name="Sun S."/>
            <person name="Shen X."/>
            <person name="Li Y."/>
            <person name="Li Y."/>
            <person name="Wang S."/>
            <person name="Li R."/>
            <person name="Zhang H."/>
            <person name="Shen G."/>
            <person name="Guo B."/>
            <person name="Wei J."/>
            <person name="Xu J."/>
            <person name="St-Pierre B."/>
            <person name="Chen S."/>
            <person name="Sun C."/>
        </authorList>
    </citation>
    <scope>NUCLEOTIDE SEQUENCE [LARGE SCALE GENOMIC DNA]</scope>
</reference>
<name>A0ACC0ABE9_CATRO</name>
<sequence>MFQNRTPIETLPLYLHHWTPIRLLLPRHYCHLHLQCNSSRESLPILTRPTREHQRLSLKSHQHEHLLRMEHRLEVPHLLESNDDEETIESMLNKSLSSKADSNLLNVSKDEDDEDDVF</sequence>
<keyword evidence="2" id="KW-1185">Reference proteome</keyword>
<comment type="caution">
    <text evidence="1">The sequence shown here is derived from an EMBL/GenBank/DDBJ whole genome shotgun (WGS) entry which is preliminary data.</text>
</comment>
<dbReference type="EMBL" id="CM044706">
    <property type="protein sequence ID" value="KAI5656753.1"/>
    <property type="molecule type" value="Genomic_DNA"/>
</dbReference>
<organism evidence="1 2">
    <name type="scientific">Catharanthus roseus</name>
    <name type="common">Madagascar periwinkle</name>
    <name type="synonym">Vinca rosea</name>
    <dbReference type="NCBI Taxonomy" id="4058"/>
    <lineage>
        <taxon>Eukaryota</taxon>
        <taxon>Viridiplantae</taxon>
        <taxon>Streptophyta</taxon>
        <taxon>Embryophyta</taxon>
        <taxon>Tracheophyta</taxon>
        <taxon>Spermatophyta</taxon>
        <taxon>Magnoliopsida</taxon>
        <taxon>eudicotyledons</taxon>
        <taxon>Gunneridae</taxon>
        <taxon>Pentapetalae</taxon>
        <taxon>asterids</taxon>
        <taxon>lamiids</taxon>
        <taxon>Gentianales</taxon>
        <taxon>Apocynaceae</taxon>
        <taxon>Rauvolfioideae</taxon>
        <taxon>Vinceae</taxon>
        <taxon>Catharanthinae</taxon>
        <taxon>Catharanthus</taxon>
    </lineage>
</organism>
<gene>
    <name evidence="1" type="ORF">M9H77_25546</name>
</gene>
<proteinExistence type="predicted"/>